<feature type="compositionally biased region" description="Acidic residues" evidence="1">
    <location>
        <begin position="278"/>
        <end position="297"/>
    </location>
</feature>
<proteinExistence type="predicted"/>
<evidence type="ECO:0000313" key="2">
    <source>
        <dbReference type="EMBL" id="KAG0251937.1"/>
    </source>
</evidence>
<feature type="region of interest" description="Disordered" evidence="1">
    <location>
        <begin position="256"/>
        <end position="310"/>
    </location>
</feature>
<evidence type="ECO:0000256" key="1">
    <source>
        <dbReference type="SAM" id="MobiDB-lite"/>
    </source>
</evidence>
<dbReference type="SUPFAM" id="SSF81383">
    <property type="entry name" value="F-box domain"/>
    <property type="match status" value="1"/>
</dbReference>
<feature type="non-terminal residue" evidence="2">
    <location>
        <position position="585"/>
    </location>
</feature>
<feature type="compositionally biased region" description="Low complexity" evidence="1">
    <location>
        <begin position="259"/>
        <end position="273"/>
    </location>
</feature>
<accession>A0AAD4D0Q0</accession>
<name>A0AAD4D0Q0_9FUNG</name>
<organism evidence="2 3">
    <name type="scientific">Linnemannia exigua</name>
    <dbReference type="NCBI Taxonomy" id="604196"/>
    <lineage>
        <taxon>Eukaryota</taxon>
        <taxon>Fungi</taxon>
        <taxon>Fungi incertae sedis</taxon>
        <taxon>Mucoromycota</taxon>
        <taxon>Mortierellomycotina</taxon>
        <taxon>Mortierellomycetes</taxon>
        <taxon>Mortierellales</taxon>
        <taxon>Mortierellaceae</taxon>
        <taxon>Linnemannia</taxon>
    </lineage>
</organism>
<dbReference type="InterPro" id="IPR036047">
    <property type="entry name" value="F-box-like_dom_sf"/>
</dbReference>
<evidence type="ECO:0000313" key="3">
    <source>
        <dbReference type="Proteomes" id="UP001194580"/>
    </source>
</evidence>
<comment type="caution">
    <text evidence="2">The sequence shown here is derived from an EMBL/GenBank/DDBJ whole genome shotgun (WGS) entry which is preliminary data.</text>
</comment>
<gene>
    <name evidence="2" type="ORF">BGZ95_006755</name>
</gene>
<reference evidence="2" key="1">
    <citation type="journal article" date="2020" name="Fungal Divers.">
        <title>Resolving the Mortierellaceae phylogeny through synthesis of multi-gene phylogenetics and phylogenomics.</title>
        <authorList>
            <person name="Vandepol N."/>
            <person name="Liber J."/>
            <person name="Desiro A."/>
            <person name="Na H."/>
            <person name="Kennedy M."/>
            <person name="Barry K."/>
            <person name="Grigoriev I.V."/>
            <person name="Miller A.N."/>
            <person name="O'Donnell K."/>
            <person name="Stajich J.E."/>
            <person name="Bonito G."/>
        </authorList>
    </citation>
    <scope>NUCLEOTIDE SEQUENCE</scope>
    <source>
        <strain evidence="2">NRRL 28262</strain>
    </source>
</reference>
<dbReference type="AlphaFoldDB" id="A0AAD4D0Q0"/>
<evidence type="ECO:0008006" key="4">
    <source>
        <dbReference type="Google" id="ProtNLM"/>
    </source>
</evidence>
<feature type="region of interest" description="Disordered" evidence="1">
    <location>
        <begin position="419"/>
        <end position="438"/>
    </location>
</feature>
<dbReference type="EMBL" id="JAAAIL010003183">
    <property type="protein sequence ID" value="KAG0251937.1"/>
    <property type="molecule type" value="Genomic_DNA"/>
</dbReference>
<keyword evidence="3" id="KW-1185">Reference proteome</keyword>
<sequence length="585" mass="63738">MDVASLSDTLDLSILEEDSLVRQIQDLASPPAQSPPLKDPSLGVSDSSIGNQTQMHQQLLEDARAGKKVDNTKSRSTQPVLPGELLMKVFKFLAGYQSDLCSAALVSVEWNHWATGQLYRYPEFANTIHWAMFIQTLCKSKEDEVKRPTTTSRRYRPPIFTPTSLSPHLGDHPPIYLAPGQMATFEAKLQQRRQDRLDRTLGEYVRGIDLSRKAIGTSRFCPCGRPYGPPVSMNECSVCPRPGKAPSKAIGVFHISPRTTTGQSEQGTTSSVGGSTGGEDEEDDEEDGDGFDDEEINNLDPLTGQQSRVATASGYRLADDTLYTRTGDYMSTLQPGPRTGLENVQVTVMDGIEALGKSCPKLGRVWLVGCDWVTHREVLALTSSCRQLQMMDARNCPRLEGRLSRLYVVMKRQEADNAGLALDHEKSREEDADAESDDIPNERVATPLEFETAPTTVLLGANVAGRGVRDGAMDDLFCWVYITAFVGTNGTPTTTPTTTGTTATTRASTLSPQAVNDILGMLSSVPLPREAPADPVAFQEWLKAIERLDLVSYKPLKRLRPRFDIACGPPGRGQVIDSTSGGGGG</sequence>
<dbReference type="Proteomes" id="UP001194580">
    <property type="component" value="Unassembled WGS sequence"/>
</dbReference>
<protein>
    <recommendedName>
        <fullName evidence="4">F-box domain-containing protein</fullName>
    </recommendedName>
</protein>